<proteinExistence type="predicted"/>
<gene>
    <name evidence="2" type="ORF">PBRASI_LOCUS8527</name>
</gene>
<evidence type="ECO:0000313" key="3">
    <source>
        <dbReference type="Proteomes" id="UP000789739"/>
    </source>
</evidence>
<sequence length="148" mass="17490">MLFDALKRKFPDLTTYGDDLTHERSMTEGTSDSDVVFLWKNKVSDKGEIFPEVQLYPRMPEQSAPSQALQTYRIAYVTTKQQLRDVTAERDKLDQKVHTLMDEKNRVPMLQYEIEHLKKQMVTQTEQYTRDLQCHQHKTTVKRLTELP</sequence>
<reference evidence="2" key="1">
    <citation type="submission" date="2021-06" db="EMBL/GenBank/DDBJ databases">
        <authorList>
            <person name="Kallberg Y."/>
            <person name="Tangrot J."/>
            <person name="Rosling A."/>
        </authorList>
    </citation>
    <scope>NUCLEOTIDE SEQUENCE</scope>
    <source>
        <strain evidence="2">BR232B</strain>
    </source>
</reference>
<dbReference type="OrthoDB" id="5976950at2759"/>
<evidence type="ECO:0000256" key="1">
    <source>
        <dbReference type="SAM" id="Coils"/>
    </source>
</evidence>
<comment type="caution">
    <text evidence="2">The sequence shown here is derived from an EMBL/GenBank/DDBJ whole genome shotgun (WGS) entry which is preliminary data.</text>
</comment>
<evidence type="ECO:0000313" key="2">
    <source>
        <dbReference type="EMBL" id="CAG8617754.1"/>
    </source>
</evidence>
<feature type="coiled-coil region" evidence="1">
    <location>
        <begin position="76"/>
        <end position="103"/>
    </location>
</feature>
<name>A0A9N9GLP6_9GLOM</name>
<keyword evidence="1" id="KW-0175">Coiled coil</keyword>
<dbReference type="EMBL" id="CAJVPI010001548">
    <property type="protein sequence ID" value="CAG8617754.1"/>
    <property type="molecule type" value="Genomic_DNA"/>
</dbReference>
<accession>A0A9N9GLP6</accession>
<organism evidence="2 3">
    <name type="scientific">Paraglomus brasilianum</name>
    <dbReference type="NCBI Taxonomy" id="144538"/>
    <lineage>
        <taxon>Eukaryota</taxon>
        <taxon>Fungi</taxon>
        <taxon>Fungi incertae sedis</taxon>
        <taxon>Mucoromycota</taxon>
        <taxon>Glomeromycotina</taxon>
        <taxon>Glomeromycetes</taxon>
        <taxon>Paraglomerales</taxon>
        <taxon>Paraglomeraceae</taxon>
        <taxon>Paraglomus</taxon>
    </lineage>
</organism>
<keyword evidence="3" id="KW-1185">Reference proteome</keyword>
<dbReference type="AlphaFoldDB" id="A0A9N9GLP6"/>
<protein>
    <submittedName>
        <fullName evidence="2">10222_t:CDS:1</fullName>
    </submittedName>
</protein>
<dbReference type="Proteomes" id="UP000789739">
    <property type="component" value="Unassembled WGS sequence"/>
</dbReference>